<dbReference type="Proteomes" id="UP000606008">
    <property type="component" value="Unassembled WGS sequence"/>
</dbReference>
<feature type="domain" description="Tail specific protease" evidence="2">
    <location>
        <begin position="329"/>
        <end position="529"/>
    </location>
</feature>
<proteinExistence type="predicted"/>
<protein>
    <recommendedName>
        <fullName evidence="2">Tail specific protease domain-containing protein</fullName>
    </recommendedName>
</protein>
<dbReference type="PANTHER" id="PTHR32060">
    <property type="entry name" value="TAIL-SPECIFIC PROTEASE"/>
    <property type="match status" value="1"/>
</dbReference>
<dbReference type="Gene3D" id="3.90.226.10">
    <property type="entry name" value="2-enoyl-CoA Hydratase, Chain A, domain 1"/>
    <property type="match status" value="1"/>
</dbReference>
<accession>A0ABX0QPU4</accession>
<gene>
    <name evidence="3" type="ORF">F7231_20780</name>
</gene>
<name>A0ABX0QPU4_9BACT</name>
<dbReference type="CDD" id="cd07562">
    <property type="entry name" value="Peptidase_S41_TRI"/>
    <property type="match status" value="1"/>
</dbReference>
<evidence type="ECO:0000256" key="1">
    <source>
        <dbReference type="SAM" id="SignalP"/>
    </source>
</evidence>
<sequence length="553" mass="62141">MRYVALLCLIASTSLAQPVTETQRLTSLCKVWGFLKYYHPTVATGKHDWDQQFIQLLPIVQQVETRQQLNAVYARLIDSLGVVKRCRKCQEATSTTLGRQNLDVSFLTDSLLFTEDVRNRLTYLKDNRNQGTNFYVKQDKLIRNTSFENEKVYADMSIPDQPYRLLALFRYWNIIQYFFPYKYAIDGGWDNTLLNMIPVFQQATSPEAYQKALYQLVASIKDSHGFMMSTDKTRCLRCELGTLWLPFELKLINDKAVITRFYADPLPIPPGLSVGTVISAIDGKSIRAHIDRIRPYIAGSNEAVVLRDVRGFIGVSKAREAQLTIDRGNGDTTVTVLRHPYHAFGKSTSQSINARHPVSKWLTDSTAYVNMGHLTQRQIDSVMTPLLPARTIIFDLRNYPKATLLLVGWYLTNKRSTFAQFTRANLTFPGTFDKMGSSRLPPAKGKLFAGNSIVLVNEDTQSQAEFTAMAFRSADRVTLVGSTTAGADGNISWVPLPGGYRTAFSGIGVFYPDGRETQRVGIVPDIVVQPTIDGIRAGRDEVLDRAIELSRGN</sequence>
<dbReference type="InterPro" id="IPR029045">
    <property type="entry name" value="ClpP/crotonase-like_dom_sf"/>
</dbReference>
<feature type="signal peptide" evidence="1">
    <location>
        <begin position="1"/>
        <end position="16"/>
    </location>
</feature>
<evidence type="ECO:0000313" key="4">
    <source>
        <dbReference type="Proteomes" id="UP000606008"/>
    </source>
</evidence>
<dbReference type="EMBL" id="WAEL01000008">
    <property type="protein sequence ID" value="NID12618.1"/>
    <property type="molecule type" value="Genomic_DNA"/>
</dbReference>
<keyword evidence="1" id="KW-0732">Signal</keyword>
<dbReference type="SMART" id="SM00245">
    <property type="entry name" value="TSPc"/>
    <property type="match status" value="1"/>
</dbReference>
<keyword evidence="4" id="KW-1185">Reference proteome</keyword>
<dbReference type="RefSeq" id="WP_166693398.1">
    <property type="nucleotide sequence ID" value="NZ_WAEL01000008.1"/>
</dbReference>
<dbReference type="InterPro" id="IPR005151">
    <property type="entry name" value="Tail-specific_protease"/>
</dbReference>
<dbReference type="SUPFAM" id="SSF52096">
    <property type="entry name" value="ClpP/crotonase"/>
    <property type="match status" value="1"/>
</dbReference>
<evidence type="ECO:0000259" key="2">
    <source>
        <dbReference type="SMART" id="SM00245"/>
    </source>
</evidence>
<feature type="chain" id="PRO_5045500083" description="Tail specific protease domain-containing protein" evidence="1">
    <location>
        <begin position="17"/>
        <end position="553"/>
    </location>
</feature>
<dbReference type="PANTHER" id="PTHR32060:SF30">
    <property type="entry name" value="CARBOXY-TERMINAL PROCESSING PROTEASE CTPA"/>
    <property type="match status" value="1"/>
</dbReference>
<dbReference type="Pfam" id="PF03572">
    <property type="entry name" value="Peptidase_S41"/>
    <property type="match status" value="1"/>
</dbReference>
<reference evidence="3" key="1">
    <citation type="submission" date="2024-05" db="EMBL/GenBank/DDBJ databases">
        <authorList>
            <person name="Jung D.-H."/>
        </authorList>
    </citation>
    <scope>NUCLEOTIDE SEQUENCE</scope>
    <source>
        <strain evidence="3">JA-25</strain>
    </source>
</reference>
<organism evidence="3 4">
    <name type="scientific">Fibrivirga algicola</name>
    <dbReference type="NCBI Taxonomy" id="2950420"/>
    <lineage>
        <taxon>Bacteria</taxon>
        <taxon>Pseudomonadati</taxon>
        <taxon>Bacteroidota</taxon>
        <taxon>Cytophagia</taxon>
        <taxon>Cytophagales</taxon>
        <taxon>Spirosomataceae</taxon>
        <taxon>Fibrivirga</taxon>
    </lineage>
</organism>
<comment type="caution">
    <text evidence="3">The sequence shown here is derived from an EMBL/GenBank/DDBJ whole genome shotgun (WGS) entry which is preliminary data.</text>
</comment>
<evidence type="ECO:0000313" key="3">
    <source>
        <dbReference type="EMBL" id="NID12618.1"/>
    </source>
</evidence>